<sequence length="309" mass="35248">MKHFISMQQLSKETMNQILKEAELIRKSPRTMNKQLFAANLFFEPSTRTKMSFEVAQKKIGLEMLDFHTEASSLVKGESLYDTAKTFEAIGANVLVVRHPSDKWIAEIEKEGYLSIPVINAGSGKEEHPTQCMLDLLTMYQEFGHVEGRKVVIAGDIKHSRVARSNALALEKLGAEVYLSAAPGFEDTSLHYPYIRMDEAVEIADVVMLLRIQHERHIHKAETSDYLTLYGLTMERAAKMQKHAIIMHPAPINRGVEIDSRLVESKQSRIFKQMENGVYVRMAILIHVLKEWGIINENEINERKTLNII</sequence>
<keyword evidence="4 7" id="KW-0665">Pyrimidine biosynthesis</keyword>
<dbReference type="Pfam" id="PF02729">
    <property type="entry name" value="OTCace_N"/>
    <property type="match status" value="1"/>
</dbReference>
<feature type="binding site" evidence="7">
    <location>
        <position position="48"/>
    </location>
    <ligand>
        <name>carbamoyl phosphate</name>
        <dbReference type="ChEBI" id="CHEBI:58228"/>
    </ligand>
</feature>
<feature type="binding site" evidence="7">
    <location>
        <position position="211"/>
    </location>
    <ligand>
        <name>L-aspartate</name>
        <dbReference type="ChEBI" id="CHEBI:29991"/>
    </ligand>
</feature>
<dbReference type="GO" id="GO:0004070">
    <property type="term" value="F:aspartate carbamoyltransferase activity"/>
    <property type="evidence" value="ECO:0007669"/>
    <property type="project" value="UniProtKB-UniRule"/>
</dbReference>
<proteinExistence type="inferred from homology"/>
<dbReference type="InterPro" id="IPR006130">
    <property type="entry name" value="Asp/Orn_carbamoylTrfase"/>
</dbReference>
<dbReference type="GO" id="GO:0044205">
    <property type="term" value="P:'de novo' UMP biosynthetic process"/>
    <property type="evidence" value="ECO:0007669"/>
    <property type="project" value="UniProtKB-UniRule"/>
</dbReference>
<evidence type="ECO:0000256" key="5">
    <source>
        <dbReference type="ARBA" id="ARBA00043884"/>
    </source>
</evidence>
<dbReference type="UniPathway" id="UPA00070">
    <property type="reaction ID" value="UER00116"/>
</dbReference>
<name>A0A0A1MMU3_9BACI</name>
<dbReference type="PROSITE" id="PS00097">
    <property type="entry name" value="CARBAMOYLTRANSFERASE"/>
    <property type="match status" value="1"/>
</dbReference>
<comment type="subunit">
    <text evidence="7">Heterododecamer (2C3:3R2) of six catalytic PyrB chains organized as two trimers (C3), and six regulatory PyrI chains organized as three dimers (R2).</text>
</comment>
<dbReference type="PANTHER" id="PTHR45753">
    <property type="entry name" value="ORNITHINE CARBAMOYLTRANSFERASE, MITOCHONDRIAL"/>
    <property type="match status" value="1"/>
</dbReference>
<evidence type="ECO:0000259" key="9">
    <source>
        <dbReference type="Pfam" id="PF02729"/>
    </source>
</evidence>
<protein>
    <recommendedName>
        <fullName evidence="7">Aspartate carbamoyltransferase</fullName>
        <ecNumber evidence="7">2.1.3.2</ecNumber>
    </recommendedName>
    <alternativeName>
        <fullName evidence="7">Aspartate transcarbamylase</fullName>
        <shortName evidence="7">ATCase</shortName>
    </alternativeName>
</protein>
<dbReference type="HAMAP" id="MF_00001">
    <property type="entry name" value="Asp_carb_tr"/>
    <property type="match status" value="1"/>
</dbReference>
<accession>A0A0A1MMU3</accession>
<dbReference type="GO" id="GO:0006207">
    <property type="term" value="P:'de novo' pyrimidine nucleobase biosynthetic process"/>
    <property type="evidence" value="ECO:0007669"/>
    <property type="project" value="InterPro"/>
</dbReference>
<feature type="binding site" evidence="7">
    <location>
        <position position="131"/>
    </location>
    <ligand>
        <name>carbamoyl phosphate</name>
        <dbReference type="ChEBI" id="CHEBI:58228"/>
    </ligand>
</feature>
<dbReference type="Proteomes" id="UP000040453">
    <property type="component" value="Unassembled WGS sequence"/>
</dbReference>
<dbReference type="InterPro" id="IPR006132">
    <property type="entry name" value="Asp/Orn_carbamoyltranf_P-bd"/>
</dbReference>
<feature type="binding site" evidence="7">
    <location>
        <position position="251"/>
    </location>
    <ligand>
        <name>carbamoyl phosphate</name>
        <dbReference type="ChEBI" id="CHEBI:58228"/>
    </ligand>
</feature>
<feature type="binding site" evidence="7">
    <location>
        <position position="98"/>
    </location>
    <ligand>
        <name>carbamoyl phosphate</name>
        <dbReference type="ChEBI" id="CHEBI:58228"/>
    </ligand>
</feature>
<evidence type="ECO:0000256" key="2">
    <source>
        <dbReference type="ARBA" id="ARBA00008896"/>
    </source>
</evidence>
<evidence type="ECO:0000256" key="6">
    <source>
        <dbReference type="ARBA" id="ARBA00048859"/>
    </source>
</evidence>
<keyword evidence="3 7" id="KW-0808">Transferase</keyword>
<gene>
    <name evidence="7 10" type="primary">pyrB</name>
    <name evidence="10" type="ORF">BN997_04312</name>
</gene>
<dbReference type="NCBIfam" id="NF002032">
    <property type="entry name" value="PRK00856.1"/>
    <property type="match status" value="1"/>
</dbReference>
<dbReference type="InterPro" id="IPR036901">
    <property type="entry name" value="Asp/Orn_carbamoylTrfase_sf"/>
</dbReference>
<dbReference type="SUPFAM" id="SSF53671">
    <property type="entry name" value="Aspartate/ornithine carbamoyltransferase"/>
    <property type="match status" value="1"/>
</dbReference>
<keyword evidence="11" id="KW-1185">Reference proteome</keyword>
<dbReference type="PRINTS" id="PR00100">
    <property type="entry name" value="AOTCASE"/>
</dbReference>
<comment type="function">
    <text evidence="5 7">Catalyzes the condensation of carbamoyl phosphate and aspartate to form carbamoyl aspartate and inorganic phosphate, the committed step in the de novo pyrimidine nucleotide biosynthesis pathway.</text>
</comment>
<dbReference type="NCBIfam" id="TIGR00670">
    <property type="entry name" value="asp_carb_tr"/>
    <property type="match status" value="1"/>
</dbReference>
<evidence type="ECO:0000256" key="7">
    <source>
        <dbReference type="HAMAP-Rule" id="MF_00001"/>
    </source>
</evidence>
<feature type="binding site" evidence="7">
    <location>
        <position position="128"/>
    </location>
    <ligand>
        <name>carbamoyl phosphate</name>
        <dbReference type="ChEBI" id="CHEBI:58228"/>
    </ligand>
</feature>
<feature type="binding site" evidence="7">
    <location>
        <position position="250"/>
    </location>
    <ligand>
        <name>carbamoyl phosphate</name>
        <dbReference type="ChEBI" id="CHEBI:58228"/>
    </ligand>
</feature>
<dbReference type="GO" id="GO:0005829">
    <property type="term" value="C:cytosol"/>
    <property type="evidence" value="ECO:0007669"/>
    <property type="project" value="TreeGrafter"/>
</dbReference>
<comment type="catalytic activity">
    <reaction evidence="6 7">
        <text>carbamoyl phosphate + L-aspartate = N-carbamoyl-L-aspartate + phosphate + H(+)</text>
        <dbReference type="Rhea" id="RHEA:20013"/>
        <dbReference type="ChEBI" id="CHEBI:15378"/>
        <dbReference type="ChEBI" id="CHEBI:29991"/>
        <dbReference type="ChEBI" id="CHEBI:32814"/>
        <dbReference type="ChEBI" id="CHEBI:43474"/>
        <dbReference type="ChEBI" id="CHEBI:58228"/>
        <dbReference type="EC" id="2.1.3.2"/>
    </reaction>
</comment>
<dbReference type="EC" id="2.1.3.2" evidence="7"/>
<feature type="binding site" evidence="7">
    <location>
        <position position="76"/>
    </location>
    <ligand>
        <name>L-aspartate</name>
        <dbReference type="ChEBI" id="CHEBI:29991"/>
    </ligand>
</feature>
<comment type="pathway">
    <text evidence="1 7">Pyrimidine metabolism; UMP biosynthesis via de novo pathway; (S)-dihydroorotate from bicarbonate: step 2/3.</text>
</comment>
<reference evidence="10 11" key="1">
    <citation type="submission" date="2014-11" db="EMBL/GenBank/DDBJ databases">
        <authorList>
            <person name="Urmite Genomes Urmite Genomes"/>
        </authorList>
    </citation>
    <scope>NUCLEOTIDE SEQUENCE [LARGE SCALE GENOMIC DNA]</scope>
    <source>
        <strain evidence="10 11">Oc5</strain>
    </source>
</reference>
<organism evidence="10 11">
    <name type="scientific">Oceanobacillus oncorhynchi</name>
    <dbReference type="NCBI Taxonomy" id="545501"/>
    <lineage>
        <taxon>Bacteria</taxon>
        <taxon>Bacillati</taxon>
        <taxon>Bacillota</taxon>
        <taxon>Bacilli</taxon>
        <taxon>Bacillales</taxon>
        <taxon>Bacillaceae</taxon>
        <taxon>Oceanobacillus</taxon>
    </lineage>
</organism>
<evidence type="ECO:0000259" key="8">
    <source>
        <dbReference type="Pfam" id="PF00185"/>
    </source>
</evidence>
<evidence type="ECO:0000256" key="3">
    <source>
        <dbReference type="ARBA" id="ARBA00022679"/>
    </source>
</evidence>
<dbReference type="PANTHER" id="PTHR45753:SF6">
    <property type="entry name" value="ASPARTATE CARBAMOYLTRANSFERASE"/>
    <property type="match status" value="1"/>
</dbReference>
<dbReference type="STRING" id="545501.BN997_04312"/>
<feature type="binding site" evidence="7">
    <location>
        <position position="49"/>
    </location>
    <ligand>
        <name>carbamoyl phosphate</name>
        <dbReference type="ChEBI" id="CHEBI:58228"/>
    </ligand>
</feature>
<evidence type="ECO:0000256" key="1">
    <source>
        <dbReference type="ARBA" id="ARBA00004852"/>
    </source>
</evidence>
<dbReference type="EMBL" id="CDGG01000001">
    <property type="protein sequence ID" value="CEI84368.1"/>
    <property type="molecule type" value="Genomic_DNA"/>
</dbReference>
<dbReference type="InterPro" id="IPR002082">
    <property type="entry name" value="Asp_carbamoyltransf"/>
</dbReference>
<dbReference type="InterPro" id="IPR006131">
    <property type="entry name" value="Asp_carbamoyltransf_Asp/Orn-bd"/>
</dbReference>
<evidence type="ECO:0000313" key="11">
    <source>
        <dbReference type="Proteomes" id="UP000040453"/>
    </source>
</evidence>
<evidence type="ECO:0000313" key="10">
    <source>
        <dbReference type="EMBL" id="CEI84368.1"/>
    </source>
</evidence>
<dbReference type="AlphaFoldDB" id="A0A0A1MMU3"/>
<dbReference type="Pfam" id="PF00185">
    <property type="entry name" value="OTCace"/>
    <property type="match status" value="1"/>
</dbReference>
<dbReference type="OrthoDB" id="9774690at2"/>
<evidence type="ECO:0000256" key="4">
    <source>
        <dbReference type="ARBA" id="ARBA00022975"/>
    </source>
</evidence>
<dbReference type="GO" id="GO:0006520">
    <property type="term" value="P:amino acid metabolic process"/>
    <property type="evidence" value="ECO:0007669"/>
    <property type="project" value="InterPro"/>
</dbReference>
<comment type="similarity">
    <text evidence="2 7">Belongs to the aspartate/ornithine carbamoyltransferase superfamily. ATCase family.</text>
</comment>
<feature type="domain" description="Aspartate/ornithine carbamoyltransferase Asp/Orn-binding" evidence="8">
    <location>
        <begin position="147"/>
        <end position="287"/>
    </location>
</feature>
<dbReference type="GO" id="GO:0016597">
    <property type="term" value="F:amino acid binding"/>
    <property type="evidence" value="ECO:0007669"/>
    <property type="project" value="InterPro"/>
</dbReference>
<dbReference type="PRINTS" id="PR00101">
    <property type="entry name" value="ATCASE"/>
</dbReference>
<feature type="domain" description="Aspartate/ornithine carbamoyltransferase carbamoyl-P binding" evidence="9">
    <location>
        <begin position="2"/>
        <end position="140"/>
    </location>
</feature>
<dbReference type="RefSeq" id="WP_042535152.1">
    <property type="nucleotide sequence ID" value="NZ_CDGG01000001.1"/>
</dbReference>
<feature type="binding site" evidence="7">
    <location>
        <position position="161"/>
    </location>
    <ligand>
        <name>L-aspartate</name>
        <dbReference type="ChEBI" id="CHEBI:29991"/>
    </ligand>
</feature>
<dbReference type="Gene3D" id="3.40.50.1370">
    <property type="entry name" value="Aspartate/ornithine carbamoyltransferase"/>
    <property type="match status" value="2"/>
</dbReference>